<dbReference type="Proteomes" id="UP000005695">
    <property type="component" value="Unassembled WGS sequence"/>
</dbReference>
<evidence type="ECO:0000313" key="1">
    <source>
        <dbReference type="EMBL" id="EAT16085.1"/>
    </source>
</evidence>
<keyword evidence="2" id="KW-1185">Reference proteome</keyword>
<sequence length="65" mass="7373">MSKAKQITWPQPCLGIMDLKRVVVGEQSQAIVHVGMDIQIPLSQYEALKRNPRVVVWVESVRGEE</sequence>
<organism evidence="1 2">
    <name type="scientific">Desulfuromonas acetoxidans (strain DSM 684 / 11070)</name>
    <dbReference type="NCBI Taxonomy" id="281689"/>
    <lineage>
        <taxon>Bacteria</taxon>
        <taxon>Pseudomonadati</taxon>
        <taxon>Thermodesulfobacteriota</taxon>
        <taxon>Desulfuromonadia</taxon>
        <taxon>Desulfuromonadales</taxon>
        <taxon>Desulfuromonadaceae</taxon>
        <taxon>Desulfuromonas</taxon>
    </lineage>
</organism>
<gene>
    <name evidence="1" type="ORF">Dace_2386</name>
</gene>
<dbReference type="EMBL" id="AAEW02000007">
    <property type="protein sequence ID" value="EAT16085.1"/>
    <property type="molecule type" value="Genomic_DNA"/>
</dbReference>
<reference evidence="1" key="2">
    <citation type="submission" date="2006-05" db="EMBL/GenBank/DDBJ databases">
        <title>Sequencing of the draft genome and assembly of Desulfuromonas acetoxidans DSM 684.</title>
        <authorList>
            <consortium name="US DOE Joint Genome Institute (JGI-PGF)"/>
            <person name="Copeland A."/>
            <person name="Lucas S."/>
            <person name="Lapidus A."/>
            <person name="Barry K."/>
            <person name="Detter J.C."/>
            <person name="Glavina del Rio T."/>
            <person name="Hammon N."/>
            <person name="Israni S."/>
            <person name="Dalin E."/>
            <person name="Tice H."/>
            <person name="Bruce D."/>
            <person name="Pitluck S."/>
            <person name="Richardson P."/>
        </authorList>
    </citation>
    <scope>NUCLEOTIDE SEQUENCE [LARGE SCALE GENOMIC DNA]</scope>
    <source>
        <strain evidence="1">DSM 684</strain>
    </source>
</reference>
<comment type="caution">
    <text evidence="1">The sequence shown here is derived from an EMBL/GenBank/DDBJ whole genome shotgun (WGS) entry which is preliminary data.</text>
</comment>
<protein>
    <submittedName>
        <fullName evidence="1">Uncharacterized protein</fullName>
    </submittedName>
</protein>
<dbReference type="AlphaFoldDB" id="Q1K056"/>
<evidence type="ECO:0000313" key="2">
    <source>
        <dbReference type="Proteomes" id="UP000005695"/>
    </source>
</evidence>
<reference evidence="1" key="1">
    <citation type="submission" date="2006-05" db="EMBL/GenBank/DDBJ databases">
        <title>Annotation of the draft genome assembly of Desulfuromonas acetoxidans DSM 684.</title>
        <authorList>
            <consortium name="US DOE Joint Genome Institute (JGI-ORNL)"/>
            <person name="Larimer F."/>
            <person name="Land M."/>
            <person name="Hauser L."/>
        </authorList>
    </citation>
    <scope>NUCLEOTIDE SEQUENCE [LARGE SCALE GENOMIC DNA]</scope>
    <source>
        <strain evidence="1">DSM 684</strain>
    </source>
</reference>
<dbReference type="RefSeq" id="WP_006000026.1">
    <property type="nucleotide sequence ID" value="NZ_AAEW02000007.1"/>
</dbReference>
<accession>Q1K056</accession>
<proteinExistence type="predicted"/>
<name>Q1K056_DESA6</name>